<keyword evidence="4" id="KW-1185">Reference proteome</keyword>
<accession>A0ABS1HKF2</accession>
<dbReference type="InterPro" id="IPR043781">
    <property type="entry name" value="DUF5723"/>
</dbReference>
<evidence type="ECO:0000256" key="1">
    <source>
        <dbReference type="SAM" id="SignalP"/>
    </source>
</evidence>
<keyword evidence="1" id="KW-0732">Signal</keyword>
<feature type="domain" description="DUF5723" evidence="2">
    <location>
        <begin position="40"/>
        <end position="426"/>
    </location>
</feature>
<protein>
    <recommendedName>
        <fullName evidence="2">DUF5723 domain-containing protein</fullName>
    </recommendedName>
</protein>
<evidence type="ECO:0000259" key="2">
    <source>
        <dbReference type="Pfam" id="PF18990"/>
    </source>
</evidence>
<organism evidence="3 4">
    <name type="scientific">Carboxylicivirga marina</name>
    <dbReference type="NCBI Taxonomy" id="2800988"/>
    <lineage>
        <taxon>Bacteria</taxon>
        <taxon>Pseudomonadati</taxon>
        <taxon>Bacteroidota</taxon>
        <taxon>Bacteroidia</taxon>
        <taxon>Marinilabiliales</taxon>
        <taxon>Marinilabiliaceae</taxon>
        <taxon>Carboxylicivirga</taxon>
    </lineage>
</organism>
<proteinExistence type="predicted"/>
<dbReference type="Gene3D" id="2.40.160.60">
    <property type="entry name" value="Outer membrane protein transport protein (OMPP1/FadL/TodX)"/>
    <property type="match status" value="1"/>
</dbReference>
<dbReference type="Pfam" id="PF18990">
    <property type="entry name" value="DUF5723"/>
    <property type="match status" value="1"/>
</dbReference>
<feature type="chain" id="PRO_5047407210" description="DUF5723 domain-containing protein" evidence="1">
    <location>
        <begin position="20"/>
        <end position="466"/>
    </location>
</feature>
<sequence>MKQLYIAIIILAFCGSAKAQDNSLFFTKGIPQSTQLNASFRPVKKWYLAMPALGSVQINSGNSGFSWDDIIRSGTGAQSDSLVVDLDYAASQMQEDNLLATESSLQVIGFGFAAKKWFFTFDINHKLKAKIKYPVSLMNLRQGNWDYDNNKPINHSFSNLYVNGIDYNEIALGASRTINDRLTVGMRVKYLIGVANVHSEYFNLDMETFANGNMRLTSDASFRTNIPLDITYDENGYVDGVEVKDDIEDELLSTNNTGWGFDFGANYKFNDKLVLGAAVNDLGFIKWKGETSRLFTKGSFEYDGIDISDEITGNESDEDDFDKVLDDLEDAFRFSSDSEGYKTGLMGSFNVSLNYQPKQWLNLGVISKNYFVEDMLVPQVTAGAGLQAGRILSTSLTYSYMKNAPSNFGAGVALNLGALQIYAVSDNLSSALKPETAKYVNARLGINFVFNGKRKKVEEVVEESVE</sequence>
<name>A0ABS1HKF2_9BACT</name>
<dbReference type="EMBL" id="JAENRR010000028">
    <property type="protein sequence ID" value="MBK3518154.1"/>
    <property type="molecule type" value="Genomic_DNA"/>
</dbReference>
<dbReference type="Proteomes" id="UP000605676">
    <property type="component" value="Unassembled WGS sequence"/>
</dbReference>
<reference evidence="3 4" key="1">
    <citation type="submission" date="2021-01" db="EMBL/GenBank/DDBJ databases">
        <title>Carboxyliciviraga sp.nov., isolated from coastal sediments.</title>
        <authorList>
            <person name="Lu D."/>
            <person name="Zhang T."/>
        </authorList>
    </citation>
    <scope>NUCLEOTIDE SEQUENCE [LARGE SCALE GENOMIC DNA]</scope>
    <source>
        <strain evidence="3 4">N1Y132</strain>
    </source>
</reference>
<evidence type="ECO:0000313" key="4">
    <source>
        <dbReference type="Proteomes" id="UP000605676"/>
    </source>
</evidence>
<dbReference type="RefSeq" id="WP_200465383.1">
    <property type="nucleotide sequence ID" value="NZ_JAENRR010000028.1"/>
</dbReference>
<feature type="signal peptide" evidence="1">
    <location>
        <begin position="1"/>
        <end position="19"/>
    </location>
</feature>
<evidence type="ECO:0000313" key="3">
    <source>
        <dbReference type="EMBL" id="MBK3518154.1"/>
    </source>
</evidence>
<gene>
    <name evidence="3" type="ORF">JIV24_12485</name>
</gene>
<comment type="caution">
    <text evidence="3">The sequence shown here is derived from an EMBL/GenBank/DDBJ whole genome shotgun (WGS) entry which is preliminary data.</text>
</comment>